<dbReference type="Pfam" id="PF00440">
    <property type="entry name" value="TetR_N"/>
    <property type="match status" value="1"/>
</dbReference>
<dbReference type="PRINTS" id="PR00455">
    <property type="entry name" value="HTHTETR"/>
</dbReference>
<dbReference type="Gene3D" id="1.10.10.60">
    <property type="entry name" value="Homeodomain-like"/>
    <property type="match status" value="1"/>
</dbReference>
<keyword evidence="2 4" id="KW-0238">DNA-binding</keyword>
<protein>
    <submittedName>
        <fullName evidence="6">TetR/AcrR family transcriptional regulator</fullName>
    </submittedName>
</protein>
<sequence length="194" mass="21835">MDTRSHLKQIALTRFARHGYEGVSLAQIATDAGIKKPSIYNHFESKAALFLELANDAENTILALVTESLASQRQAPFEQRLRHLVECCCTISYREHQGVFYKRFLLFPPQELGAEARALSARAEQRLDQRLGEIFSAGQADAALDPTLDEAAFIAAFYCLVDGLLSETFMYDKAALARRFESIWQVFWRGVRAG</sequence>
<evidence type="ECO:0000256" key="3">
    <source>
        <dbReference type="ARBA" id="ARBA00023163"/>
    </source>
</evidence>
<dbReference type="InterPro" id="IPR001647">
    <property type="entry name" value="HTH_TetR"/>
</dbReference>
<dbReference type="PANTHER" id="PTHR30055:SF238">
    <property type="entry name" value="MYCOFACTOCIN BIOSYNTHESIS TRANSCRIPTIONAL REGULATOR MFTR-RELATED"/>
    <property type="match status" value="1"/>
</dbReference>
<dbReference type="EMBL" id="CP159578">
    <property type="protein sequence ID" value="XCJ79741.1"/>
    <property type="molecule type" value="Genomic_DNA"/>
</dbReference>
<evidence type="ECO:0000256" key="4">
    <source>
        <dbReference type="PROSITE-ProRule" id="PRU00335"/>
    </source>
</evidence>
<dbReference type="RefSeq" id="WP_353980655.1">
    <property type="nucleotide sequence ID" value="NZ_CP159578.1"/>
</dbReference>
<gene>
    <name evidence="6" type="ORF">ABV408_00765</name>
</gene>
<dbReference type="SUPFAM" id="SSF46689">
    <property type="entry name" value="Homeodomain-like"/>
    <property type="match status" value="1"/>
</dbReference>
<dbReference type="AlphaFoldDB" id="A0AB74U6B6"/>
<feature type="DNA-binding region" description="H-T-H motif" evidence="4">
    <location>
        <begin position="24"/>
        <end position="43"/>
    </location>
</feature>
<evidence type="ECO:0000259" key="5">
    <source>
        <dbReference type="PROSITE" id="PS50977"/>
    </source>
</evidence>
<name>A0AB74U6B6_9GAMM</name>
<dbReference type="GO" id="GO:0003700">
    <property type="term" value="F:DNA-binding transcription factor activity"/>
    <property type="evidence" value="ECO:0007669"/>
    <property type="project" value="TreeGrafter"/>
</dbReference>
<evidence type="ECO:0000256" key="1">
    <source>
        <dbReference type="ARBA" id="ARBA00023015"/>
    </source>
</evidence>
<dbReference type="Gene3D" id="1.10.357.10">
    <property type="entry name" value="Tetracycline Repressor, domain 2"/>
    <property type="match status" value="1"/>
</dbReference>
<accession>A0AB74U6B6</accession>
<feature type="domain" description="HTH tetR-type" evidence="5">
    <location>
        <begin position="1"/>
        <end position="61"/>
    </location>
</feature>
<dbReference type="InterPro" id="IPR009057">
    <property type="entry name" value="Homeodomain-like_sf"/>
</dbReference>
<proteinExistence type="predicted"/>
<dbReference type="InterPro" id="IPR050109">
    <property type="entry name" value="HTH-type_TetR-like_transc_reg"/>
</dbReference>
<organism evidence="6">
    <name type="scientific">Salinicola endophyticus</name>
    <dbReference type="NCBI Taxonomy" id="1949083"/>
    <lineage>
        <taxon>Bacteria</taxon>
        <taxon>Pseudomonadati</taxon>
        <taxon>Pseudomonadota</taxon>
        <taxon>Gammaproteobacteria</taxon>
        <taxon>Oceanospirillales</taxon>
        <taxon>Halomonadaceae</taxon>
        <taxon>Salinicola</taxon>
    </lineage>
</organism>
<reference evidence="6" key="1">
    <citation type="submission" date="2024-06" db="EMBL/GenBank/DDBJ databases">
        <title>Complete genome of Salinicola endophyticus HNIBRBA4755.</title>
        <authorList>
            <person name="Shin S.Y."/>
            <person name="Kang H."/>
            <person name="Song J."/>
        </authorList>
    </citation>
    <scope>NUCLEOTIDE SEQUENCE</scope>
    <source>
        <strain evidence="6">HNIBRBA4755</strain>
    </source>
</reference>
<evidence type="ECO:0000256" key="2">
    <source>
        <dbReference type="ARBA" id="ARBA00023125"/>
    </source>
</evidence>
<dbReference type="PANTHER" id="PTHR30055">
    <property type="entry name" value="HTH-TYPE TRANSCRIPTIONAL REGULATOR RUTR"/>
    <property type="match status" value="1"/>
</dbReference>
<keyword evidence="1" id="KW-0805">Transcription regulation</keyword>
<dbReference type="SUPFAM" id="SSF48498">
    <property type="entry name" value="Tetracyclin repressor-like, C-terminal domain"/>
    <property type="match status" value="1"/>
</dbReference>
<dbReference type="GO" id="GO:0000976">
    <property type="term" value="F:transcription cis-regulatory region binding"/>
    <property type="evidence" value="ECO:0007669"/>
    <property type="project" value="TreeGrafter"/>
</dbReference>
<keyword evidence="3" id="KW-0804">Transcription</keyword>
<evidence type="ECO:0000313" key="6">
    <source>
        <dbReference type="EMBL" id="XCJ79741.1"/>
    </source>
</evidence>
<dbReference type="InterPro" id="IPR036271">
    <property type="entry name" value="Tet_transcr_reg_TetR-rel_C_sf"/>
</dbReference>
<dbReference type="PROSITE" id="PS50977">
    <property type="entry name" value="HTH_TETR_2"/>
    <property type="match status" value="1"/>
</dbReference>